<evidence type="ECO:0000313" key="3">
    <source>
        <dbReference type="Proteomes" id="UP000176923"/>
    </source>
</evidence>
<dbReference type="STRING" id="1798382.A3D77_07160"/>
<dbReference type="Gene3D" id="3.40.50.2000">
    <property type="entry name" value="Glycogen Phosphorylase B"/>
    <property type="match status" value="1"/>
</dbReference>
<dbReference type="EMBL" id="MFJL01000041">
    <property type="protein sequence ID" value="OGG12807.1"/>
    <property type="molecule type" value="Genomic_DNA"/>
</dbReference>
<evidence type="ECO:0000313" key="2">
    <source>
        <dbReference type="EMBL" id="OGG12807.1"/>
    </source>
</evidence>
<gene>
    <name evidence="2" type="ORF">A3D77_07160</name>
</gene>
<proteinExistence type="predicted"/>
<dbReference type="GO" id="GO:0016020">
    <property type="term" value="C:membrane"/>
    <property type="evidence" value="ECO:0007669"/>
    <property type="project" value="TreeGrafter"/>
</dbReference>
<protein>
    <recommendedName>
        <fullName evidence="1">Glycosyl transferase family 1 domain-containing protein</fullName>
    </recommendedName>
</protein>
<dbReference type="InterPro" id="IPR038013">
    <property type="entry name" value="ALG11"/>
</dbReference>
<dbReference type="GO" id="GO:0004377">
    <property type="term" value="F:GDP-Man:Man(3)GlcNAc(2)-PP-Dol alpha-1,2-mannosyltransferase activity"/>
    <property type="evidence" value="ECO:0007669"/>
    <property type="project" value="InterPro"/>
</dbReference>
<dbReference type="InterPro" id="IPR001296">
    <property type="entry name" value="Glyco_trans_1"/>
</dbReference>
<dbReference type="Pfam" id="PF00534">
    <property type="entry name" value="Glycos_transf_1"/>
    <property type="match status" value="1"/>
</dbReference>
<dbReference type="PANTHER" id="PTHR45919">
    <property type="entry name" value="GDP-MAN:MAN(3)GLCNAC(2)-PP-DOL ALPHA-1,2-MANNOSYLTRANSFERASE"/>
    <property type="match status" value="1"/>
</dbReference>
<comment type="caution">
    <text evidence="2">The sequence shown here is derived from an EMBL/GenBank/DDBJ whole genome shotgun (WGS) entry which is preliminary data.</text>
</comment>
<dbReference type="AlphaFoldDB" id="A0A1F5ZL25"/>
<organism evidence="2 3">
    <name type="scientific">Candidatus Gottesmanbacteria bacterium RIFCSPHIGHO2_02_FULL_39_11</name>
    <dbReference type="NCBI Taxonomy" id="1798382"/>
    <lineage>
        <taxon>Bacteria</taxon>
        <taxon>Candidatus Gottesmaniibacteriota</taxon>
    </lineage>
</organism>
<dbReference type="SUPFAM" id="SSF53756">
    <property type="entry name" value="UDP-Glycosyltransferase/glycogen phosphorylase"/>
    <property type="match status" value="1"/>
</dbReference>
<dbReference type="PANTHER" id="PTHR45919:SF1">
    <property type="entry name" value="GDP-MAN:MAN(3)GLCNAC(2)-PP-DOL ALPHA-1,2-MANNOSYLTRANSFERASE"/>
    <property type="match status" value="1"/>
</dbReference>
<dbReference type="CDD" id="cd03801">
    <property type="entry name" value="GT4_PimA-like"/>
    <property type="match status" value="1"/>
</dbReference>
<reference evidence="2 3" key="1">
    <citation type="journal article" date="2016" name="Nat. Commun.">
        <title>Thousands of microbial genomes shed light on interconnected biogeochemical processes in an aquifer system.</title>
        <authorList>
            <person name="Anantharaman K."/>
            <person name="Brown C.T."/>
            <person name="Hug L.A."/>
            <person name="Sharon I."/>
            <person name="Castelle C.J."/>
            <person name="Probst A.J."/>
            <person name="Thomas B.C."/>
            <person name="Singh A."/>
            <person name="Wilkins M.J."/>
            <person name="Karaoz U."/>
            <person name="Brodie E.L."/>
            <person name="Williams K.H."/>
            <person name="Hubbard S.S."/>
            <person name="Banfield J.F."/>
        </authorList>
    </citation>
    <scope>NUCLEOTIDE SEQUENCE [LARGE SCALE GENOMIC DNA]</scope>
</reference>
<dbReference type="Proteomes" id="UP000176923">
    <property type="component" value="Unassembled WGS sequence"/>
</dbReference>
<name>A0A1F5ZL25_9BACT</name>
<dbReference type="GO" id="GO:0006487">
    <property type="term" value="P:protein N-linked glycosylation"/>
    <property type="evidence" value="ECO:0007669"/>
    <property type="project" value="TreeGrafter"/>
</dbReference>
<sequence length="361" mass="40812">MISRTPKPLKIGMYSPYLSILGGGERYFLSIAEILSQKENVTIFFDKSISPKVKDTLGINLDKVSFESEKKISSSSAISKFKLLLKMDAFFYMTDGSVFLPGAKRNFLIIQSPGHMPGITISQTIKTAGWKVLCYSQFMKSILENRLKKPATILSPGIDTLVYHTTTKTKQPIILTVGRFFSYPHDKKQKILIETFKEHSLTLFKGWRLIVAGGLTEKSGEKVLEDLQECASGYPIDFKVNVSFLELIKIYKKSTIYWHAAGYGEDLYSHPERAEHFGITTLEAMAAGCVPVVYDGGGQRDIVENGVNGYLWREPLDLVKHTMHILDHEETYLSLVGNAFKKAEEYSQPNFYEKVVKLLHR</sequence>
<accession>A0A1F5ZL25</accession>
<feature type="domain" description="Glycosyl transferase family 1" evidence="1">
    <location>
        <begin position="167"/>
        <end position="340"/>
    </location>
</feature>
<evidence type="ECO:0000259" key="1">
    <source>
        <dbReference type="Pfam" id="PF00534"/>
    </source>
</evidence>